<name>A0A642V8D6_9ASCO</name>
<proteinExistence type="inferred from homology"/>
<evidence type="ECO:0000256" key="1">
    <source>
        <dbReference type="ARBA" id="ARBA00004123"/>
    </source>
</evidence>
<dbReference type="Gene3D" id="3.70.10.10">
    <property type="match status" value="1"/>
</dbReference>
<keyword evidence="5" id="KW-0539">Nucleus</keyword>
<dbReference type="Proteomes" id="UP000761534">
    <property type="component" value="Unassembled WGS sequence"/>
</dbReference>
<evidence type="ECO:0008006" key="8">
    <source>
        <dbReference type="Google" id="ProtNLM"/>
    </source>
</evidence>
<evidence type="ECO:0000256" key="4">
    <source>
        <dbReference type="ARBA" id="ARBA00023204"/>
    </source>
</evidence>
<dbReference type="VEuPathDB" id="FungiDB:TRICI_001749"/>
<evidence type="ECO:0000313" key="7">
    <source>
        <dbReference type="Proteomes" id="UP000761534"/>
    </source>
</evidence>
<dbReference type="Pfam" id="PF02144">
    <property type="entry name" value="Rad1"/>
    <property type="match status" value="1"/>
</dbReference>
<reference evidence="6" key="1">
    <citation type="journal article" date="2019" name="G3 (Bethesda)">
        <title>Genome Assemblies of Two Rare Opportunistic Yeast Pathogens: Diutina rugosa (syn. Candida rugosa) and Trichomonascus ciferrii (syn. Candida ciferrii).</title>
        <authorList>
            <person name="Mixao V."/>
            <person name="Saus E."/>
            <person name="Hansen A.P."/>
            <person name="Lass-Florl C."/>
            <person name="Gabaldon T."/>
        </authorList>
    </citation>
    <scope>NUCLEOTIDE SEQUENCE</scope>
    <source>
        <strain evidence="6">CBS 4856</strain>
    </source>
</reference>
<dbReference type="PANTHER" id="PTHR10870">
    <property type="entry name" value="CELL CYCLE CHECKPOINT PROTEIN RAD1"/>
    <property type="match status" value="1"/>
</dbReference>
<dbReference type="InterPro" id="IPR003021">
    <property type="entry name" value="Rad1_Rec1_Rad17"/>
</dbReference>
<evidence type="ECO:0000256" key="5">
    <source>
        <dbReference type="ARBA" id="ARBA00023242"/>
    </source>
</evidence>
<dbReference type="GO" id="GO:0000077">
    <property type="term" value="P:DNA damage checkpoint signaling"/>
    <property type="evidence" value="ECO:0007669"/>
    <property type="project" value="InterPro"/>
</dbReference>
<sequence>MTEPQEEEIDETIVFSASTTVISHIHKALKSIALVSGQASLTITAEGLQFSVDDGSHACQAHLFFKRDLFSSYQFNPAVNDDEEESWFVTTRLSLASLNECLHIFAGPSGNRAATDGSAAGDFHEIRATSTCRFVYKGRGSSLIVYLREGRNLSTKCQLSTFESTGAGFDELDENSIELVKEKLVQHVILKANLLEGHFKELDDLKTEVVSFIGSSMGPQYFNIKSIGQNKNESTFSFPNDKSVLETFVILKESDNADEPTALPEPGENVIVSHSYQFESIRKCRPALELADRASIRCDHNGTMSIQCMCKVSDAEGDARRSFIDFRFRARE</sequence>
<dbReference type="PRINTS" id="PR01245">
    <property type="entry name" value="RAD1REC1"/>
</dbReference>
<dbReference type="OrthoDB" id="337581at2759"/>
<evidence type="ECO:0000256" key="3">
    <source>
        <dbReference type="ARBA" id="ARBA00022763"/>
    </source>
</evidence>
<gene>
    <name evidence="6" type="ORF">TRICI_001749</name>
</gene>
<comment type="similarity">
    <text evidence="2">Belongs to the rad1 family.</text>
</comment>
<keyword evidence="4" id="KW-0234">DNA repair</keyword>
<dbReference type="AlphaFoldDB" id="A0A642V8D6"/>
<protein>
    <recommendedName>
        <fullName evidence="8">DNA damage checkpoint control protein RAD17</fullName>
    </recommendedName>
</protein>
<evidence type="ECO:0000313" key="6">
    <source>
        <dbReference type="EMBL" id="KAA8916098.1"/>
    </source>
</evidence>
<dbReference type="EMBL" id="SWFS01000123">
    <property type="protein sequence ID" value="KAA8916098.1"/>
    <property type="molecule type" value="Genomic_DNA"/>
</dbReference>
<accession>A0A642V8D6</accession>
<evidence type="ECO:0000256" key="2">
    <source>
        <dbReference type="ARBA" id="ARBA00010991"/>
    </source>
</evidence>
<organism evidence="6 7">
    <name type="scientific">Trichomonascus ciferrii</name>
    <dbReference type="NCBI Taxonomy" id="44093"/>
    <lineage>
        <taxon>Eukaryota</taxon>
        <taxon>Fungi</taxon>
        <taxon>Dikarya</taxon>
        <taxon>Ascomycota</taxon>
        <taxon>Saccharomycotina</taxon>
        <taxon>Dipodascomycetes</taxon>
        <taxon>Dipodascales</taxon>
        <taxon>Trichomonascaceae</taxon>
        <taxon>Trichomonascus</taxon>
        <taxon>Trichomonascus ciferrii complex</taxon>
    </lineage>
</organism>
<dbReference type="InterPro" id="IPR046938">
    <property type="entry name" value="DNA_clamp_sf"/>
</dbReference>
<comment type="subcellular location">
    <subcellularLocation>
        <location evidence="1">Nucleus</location>
    </subcellularLocation>
</comment>
<dbReference type="GO" id="GO:0006281">
    <property type="term" value="P:DNA repair"/>
    <property type="evidence" value="ECO:0007669"/>
    <property type="project" value="UniProtKB-KW"/>
</dbReference>
<keyword evidence="3" id="KW-0227">DNA damage</keyword>
<comment type="caution">
    <text evidence="6">The sequence shown here is derived from an EMBL/GenBank/DDBJ whole genome shotgun (WGS) entry which is preliminary data.</text>
</comment>
<dbReference type="PANTHER" id="PTHR10870:SF0">
    <property type="entry name" value="CELL CYCLE CHECKPOINT PROTEIN RAD1"/>
    <property type="match status" value="1"/>
</dbReference>
<dbReference type="GO" id="GO:0030896">
    <property type="term" value="C:checkpoint clamp complex"/>
    <property type="evidence" value="ECO:0007669"/>
    <property type="project" value="TreeGrafter"/>
</dbReference>
<keyword evidence="7" id="KW-1185">Reference proteome</keyword>
<dbReference type="SUPFAM" id="SSF55979">
    <property type="entry name" value="DNA clamp"/>
    <property type="match status" value="1"/>
</dbReference>